<evidence type="ECO:0000256" key="2">
    <source>
        <dbReference type="SAM" id="Phobius"/>
    </source>
</evidence>
<keyword evidence="4" id="KW-1185">Reference proteome</keyword>
<keyword evidence="2" id="KW-1133">Transmembrane helix</keyword>
<feature type="transmembrane region" description="Helical" evidence="2">
    <location>
        <begin position="1688"/>
        <end position="1707"/>
    </location>
</feature>
<keyword evidence="2" id="KW-0472">Membrane</keyword>
<feature type="transmembrane region" description="Helical" evidence="2">
    <location>
        <begin position="557"/>
        <end position="583"/>
    </location>
</feature>
<dbReference type="KEGG" id="pmal:PMUG01_05017000"/>
<dbReference type="OrthoDB" id="371916at2759"/>
<feature type="transmembrane region" description="Helical" evidence="2">
    <location>
        <begin position="459"/>
        <end position="476"/>
    </location>
</feature>
<evidence type="ECO:0008006" key="5">
    <source>
        <dbReference type="Google" id="ProtNLM"/>
    </source>
</evidence>
<feature type="compositionally biased region" description="Low complexity" evidence="1">
    <location>
        <begin position="385"/>
        <end position="400"/>
    </location>
</feature>
<organism evidence="3 4">
    <name type="scientific">Plasmodium malariae</name>
    <dbReference type="NCBI Taxonomy" id="5858"/>
    <lineage>
        <taxon>Eukaryota</taxon>
        <taxon>Sar</taxon>
        <taxon>Alveolata</taxon>
        <taxon>Apicomplexa</taxon>
        <taxon>Aconoidasida</taxon>
        <taxon>Haemosporida</taxon>
        <taxon>Plasmodiidae</taxon>
        <taxon>Plasmodium</taxon>
        <taxon>Plasmodium (Plasmodium)</taxon>
    </lineage>
</organism>
<evidence type="ECO:0000256" key="1">
    <source>
        <dbReference type="SAM" id="MobiDB-lite"/>
    </source>
</evidence>
<dbReference type="EMBL" id="LT594626">
    <property type="protein sequence ID" value="SBT87308.1"/>
    <property type="molecule type" value="Genomic_DNA"/>
</dbReference>
<sequence>MELYNEEIYDRANINVAVIVNDNIRETIIKNLQNDMKNKNVTINSYNYNNINKINNFTNNSFIPEKKCCILQQAWLRKIKIVSSVIIFCVDWQNIINDVDNYIDFRDIDDTHNETNGKNEENKNTLIDSLNGDILDMENLRRNNVNADSVNEDEIKKKKKKLSNYACVQNVEFMNDVNNELIKRIEEINTIIMERKKNCKIILLVILPENTQNTEEYIKYISLLNSRNISAIFITLGLKEIHNKIKKLENLLKDCVNSFFKQYIVSYESKSAKNMQSFFNYNFKKAYILEMLEKYDESMKLYVNLCKVFYENVGEKIFSDKSTFFEYVIFFNYISIRMIFIYLYFKDIKKSVHHIYTHNKIIFLALMSEEENTEHDDNHESSTYNDGNRNGNSSNNSNTNNKLTEVINNFNITSRKDFINYVKYFACEDEKEKNKLNKAKTEGMNEVVHTLYDTIIKEYLYYNLLSCIYFYFYRIIETFNMNTHDIVLYGIYSCLCIYYKIKTLTKRSKLLSEFSNVQFATYFNLAPESYLYDFILNFLIEIFPIININKISSLSRIVIYFLCMIYFEKGNYIFCLYLLLMFFNNGEEFFFSGSVDTAILKSEIYNLNDFYSALQNFDGNSSYLKMSNGHTYEPMIYLVLNCLGFLLSYDRVRIEVDDRNLKNEKFNIKDYEVLFVKICFEYLNILIKNEKHKEQKEFVIFITRYFKLIYGGNVVIPMEMSLNICYVYAKIYYLVEKNNLKIFLEIKNKSHTNFVFLPFITMLINKEILIFKLNFSNFYEGTIFLNAHALNDKDKEESFFLDHIRKENLLLEEDYSMNDNKLKERRRRRKALFFLNERNMVNLGLFNIVENEIDIEYIELYLYIYKQIIKIKIDKICTCMLRKEYLEGIDDSEVHQSQVMESAVDKYTEEELLTSIKSKVFKNDHISTNLSKLNNDPVINNSEQVSRKNDYNYANGGENITGGFKSTYNYSNEENIEKVKIFEIRNNCDEVDNSYFYKLKKGLYLNQYKNKIICNKNKYIYGRLLMKYVNYFVYPNNYILYLNEYNISYIFITFSKCIKNFELYFSYITDNLNNSTFYLLTKRANVIGVQQINKEQKVKFEGHKNMCKLSQGRTNDKTTHLNVKNYDKEGMIEEVNQNNEVTSVESTSEGFDNSSCSSNDEEDDDRTNDSNKCVNDTANLLINNEEVKELALDETFHKLLSYELSDETNERINNEEMNLFFFEVERKKGKAKEKKGRRGKNERRENKKEREKKKGREKNERREKSVKRLYGRSNFCNECYISYNIKKKKKNCTRSIFSFYTSGKNKLICIPFLVRPTNTKNVNIKFELSFKNIYFQDELNFSVEYSVQPSIITMITRINALWNKNKVEERTQSRHSIESAEKGHNVEKVWNTKYECADESDRKRNANGSNNEHEINQGKLEKYNLEEENHKDIGKDDNRRMRSDLTSYYIYVYNNNKNSIFLKSITNRNLNNTITLSHKSTYCDLVTIHSNRNILIKYKFNYRNFLFPFNKIFKDVIFTNSLKVPYDDLTYFKELNSTMNEQKKSKIRIDLIYSKIVKCNEIFIVESVIRNETNITEEVIIFLYDKKKGRKKKANLNKFYLDQTNSNNKSNNKVLDFKKRTKQEYYNNKSVSQSSSDSSSFSSNDLENLIDQDYYISDDENKNCKKKYIVTGVRIMKNILLPYQTLRLKWSFIAFTYGFVNLPNVLIKRKTKIKNNINVFSSENIELFVI</sequence>
<gene>
    <name evidence="3" type="primary">PmUG01_05017000</name>
    <name evidence="3" type="ORF">PMUG01_05017000</name>
</gene>
<evidence type="ECO:0000313" key="3">
    <source>
        <dbReference type="EMBL" id="SBT87308.1"/>
    </source>
</evidence>
<dbReference type="VEuPathDB" id="PlasmoDB:PmUG01_05017000"/>
<dbReference type="GeneID" id="39867212"/>
<reference evidence="3 4" key="1">
    <citation type="submission" date="2016-06" db="EMBL/GenBank/DDBJ databases">
        <authorList>
            <consortium name="Pathogen Informatics"/>
        </authorList>
    </citation>
    <scope>NUCLEOTIDE SEQUENCE [LARGE SCALE GENOMIC DNA]</scope>
</reference>
<feature type="compositionally biased region" description="Basic residues" evidence="1">
    <location>
        <begin position="1231"/>
        <end position="1241"/>
    </location>
</feature>
<protein>
    <recommendedName>
        <fullName evidence="5">CCAAT-box DNA binding protein subunit B</fullName>
    </recommendedName>
</protein>
<dbReference type="OMA" id="VIIFLYD"/>
<feature type="region of interest" description="Disordered" evidence="1">
    <location>
        <begin position="1142"/>
        <end position="1171"/>
    </location>
</feature>
<evidence type="ECO:0000313" key="4">
    <source>
        <dbReference type="Proteomes" id="UP000219813"/>
    </source>
</evidence>
<feature type="transmembrane region" description="Helical" evidence="2">
    <location>
        <begin position="324"/>
        <end position="345"/>
    </location>
</feature>
<proteinExistence type="predicted"/>
<feature type="region of interest" description="Disordered" evidence="1">
    <location>
        <begin position="375"/>
        <end position="400"/>
    </location>
</feature>
<feature type="compositionally biased region" description="Polar residues" evidence="1">
    <location>
        <begin position="1142"/>
        <end position="1151"/>
    </location>
</feature>
<keyword evidence="2" id="KW-0812">Transmembrane</keyword>
<feature type="compositionally biased region" description="Basic and acidic residues" evidence="1">
    <location>
        <begin position="1242"/>
        <end position="1263"/>
    </location>
</feature>
<dbReference type="Proteomes" id="UP000219813">
    <property type="component" value="Chromosome 5"/>
</dbReference>
<accession>A0A1D3JL88</accession>
<dbReference type="RefSeq" id="XP_028860317.1">
    <property type="nucleotide sequence ID" value="XM_029003364.1"/>
</dbReference>
<name>A0A1D3JL88_PLAMA</name>
<feature type="region of interest" description="Disordered" evidence="1">
    <location>
        <begin position="1231"/>
        <end position="1265"/>
    </location>
</feature>